<accession>A0A518G864</accession>
<dbReference type="EMBL" id="CP036298">
    <property type="protein sequence ID" value="QDV24774.1"/>
    <property type="molecule type" value="Genomic_DNA"/>
</dbReference>
<proteinExistence type="predicted"/>
<evidence type="ECO:0000313" key="1">
    <source>
        <dbReference type="EMBL" id="QDV24774.1"/>
    </source>
</evidence>
<reference evidence="1 2" key="1">
    <citation type="submission" date="2019-02" db="EMBL/GenBank/DDBJ databases">
        <title>Deep-cultivation of Planctomycetes and their phenomic and genomic characterization uncovers novel biology.</title>
        <authorList>
            <person name="Wiegand S."/>
            <person name="Jogler M."/>
            <person name="Boedeker C."/>
            <person name="Pinto D."/>
            <person name="Vollmers J."/>
            <person name="Rivas-Marin E."/>
            <person name="Kohn T."/>
            <person name="Peeters S.H."/>
            <person name="Heuer A."/>
            <person name="Rast P."/>
            <person name="Oberbeckmann S."/>
            <person name="Bunk B."/>
            <person name="Jeske O."/>
            <person name="Meyerdierks A."/>
            <person name="Storesund J.E."/>
            <person name="Kallscheuer N."/>
            <person name="Luecker S."/>
            <person name="Lage O.M."/>
            <person name="Pohl T."/>
            <person name="Merkel B.J."/>
            <person name="Hornburger P."/>
            <person name="Mueller R.-W."/>
            <person name="Bruemmer F."/>
            <person name="Labrenz M."/>
            <person name="Spormann A.M."/>
            <person name="Op den Camp H."/>
            <person name="Overmann J."/>
            <person name="Amann R."/>
            <person name="Jetten M.S.M."/>
            <person name="Mascher T."/>
            <person name="Medema M.H."/>
            <person name="Devos D.P."/>
            <person name="Kaster A.-K."/>
            <person name="Ovreas L."/>
            <person name="Rohde M."/>
            <person name="Galperin M.Y."/>
            <person name="Jogler C."/>
        </authorList>
    </citation>
    <scope>NUCLEOTIDE SEQUENCE [LARGE SCALE GENOMIC DNA]</scope>
    <source>
        <strain evidence="1 2">Q31a</strain>
    </source>
</reference>
<dbReference type="Proteomes" id="UP000318017">
    <property type="component" value="Chromosome"/>
</dbReference>
<dbReference type="KEGG" id="ahel:Q31a_30960"/>
<dbReference type="AlphaFoldDB" id="A0A518G864"/>
<protein>
    <submittedName>
        <fullName evidence="1">Uncharacterized protein</fullName>
    </submittedName>
</protein>
<keyword evidence="2" id="KW-1185">Reference proteome</keyword>
<gene>
    <name evidence="1" type="ORF">Q31a_30960</name>
</gene>
<organism evidence="1 2">
    <name type="scientific">Aureliella helgolandensis</name>
    <dbReference type="NCBI Taxonomy" id="2527968"/>
    <lineage>
        <taxon>Bacteria</taxon>
        <taxon>Pseudomonadati</taxon>
        <taxon>Planctomycetota</taxon>
        <taxon>Planctomycetia</taxon>
        <taxon>Pirellulales</taxon>
        <taxon>Pirellulaceae</taxon>
        <taxon>Aureliella</taxon>
    </lineage>
</organism>
<name>A0A518G864_9BACT</name>
<evidence type="ECO:0000313" key="2">
    <source>
        <dbReference type="Proteomes" id="UP000318017"/>
    </source>
</evidence>
<sequence length="245" mass="27965">MDRIHCQSIRDSTEIQHVAVFIQEPLPNQRHTGIAFRVNLSDPLEYLHLAWHCRLCRETRLGTSYFWVDPKIASSRLRQIAGICDDIAHANSSEQIPYSFGTPIGAFDSKTKKFLLGPTATGLTCASFVLSVFETAQLRLARYTGWPKPDEEDRKWQENILNLLHKSKYVSPEHIKAVEREVGTSVRYRPEQVAAAAALRVRRPVKYRHAKSLGDDLVRTLRGEPVDGAFRLSLWERLLDRLGMT</sequence>